<accession>A0ACC2NG14</accession>
<dbReference type="Proteomes" id="UP001239111">
    <property type="component" value="Chromosome 3"/>
</dbReference>
<organism evidence="1 2">
    <name type="scientific">Eretmocerus hayati</name>
    <dbReference type="NCBI Taxonomy" id="131215"/>
    <lineage>
        <taxon>Eukaryota</taxon>
        <taxon>Metazoa</taxon>
        <taxon>Ecdysozoa</taxon>
        <taxon>Arthropoda</taxon>
        <taxon>Hexapoda</taxon>
        <taxon>Insecta</taxon>
        <taxon>Pterygota</taxon>
        <taxon>Neoptera</taxon>
        <taxon>Endopterygota</taxon>
        <taxon>Hymenoptera</taxon>
        <taxon>Apocrita</taxon>
        <taxon>Proctotrupomorpha</taxon>
        <taxon>Chalcidoidea</taxon>
        <taxon>Aphelinidae</taxon>
        <taxon>Aphelininae</taxon>
        <taxon>Eretmocerus</taxon>
    </lineage>
</organism>
<protein>
    <submittedName>
        <fullName evidence="1">Uncharacterized protein</fullName>
    </submittedName>
</protein>
<evidence type="ECO:0000313" key="1">
    <source>
        <dbReference type="EMBL" id="KAJ8670103.1"/>
    </source>
</evidence>
<dbReference type="EMBL" id="CM056743">
    <property type="protein sequence ID" value="KAJ8670103.1"/>
    <property type="molecule type" value="Genomic_DNA"/>
</dbReference>
<evidence type="ECO:0000313" key="2">
    <source>
        <dbReference type="Proteomes" id="UP001239111"/>
    </source>
</evidence>
<reference evidence="1" key="1">
    <citation type="submission" date="2023-04" db="EMBL/GenBank/DDBJ databases">
        <title>A chromosome-level genome assembly of the parasitoid wasp Eretmocerus hayati.</title>
        <authorList>
            <person name="Zhong Y."/>
            <person name="Liu S."/>
            <person name="Liu Y."/>
        </authorList>
    </citation>
    <scope>NUCLEOTIDE SEQUENCE</scope>
    <source>
        <strain evidence="1">ZJU_SS_LIU_2023</strain>
    </source>
</reference>
<keyword evidence="2" id="KW-1185">Reference proteome</keyword>
<proteinExistence type="predicted"/>
<comment type="caution">
    <text evidence="1">The sequence shown here is derived from an EMBL/GenBank/DDBJ whole genome shotgun (WGS) entry which is preliminary data.</text>
</comment>
<sequence>MPQKLEEGFFKADSTNLPVVGAFAIWDYLNRDKRFTLPECRNAKTEESARESYGDSAIGYVCLRRDGNICTVKGMVCPEHKLRDKDYQVTLKVDEKFGKVVKLQCIGCAASEGGCKHAVSFLFWVHRRTESPSPTETECYWKKSKLSSIGSSIKYIRAREMWKQTSTKPLPLPDASNFLTTLRKEAEDKQIDSQLSRHSFDLQSRKLNQLSKHQLIYSFIEGQDHNEIGNTVPLLDRFLTYLESKLSKELCQEAEFETRKQSDCPLWYELRYGRLTGSKLNESSRCKTPEGSLIDLIVGAAKIPDTLYMARCRNLESEVLSEVGKIYKITIKKVGFLLIPSLPMVGASPDGISDDFIVEVKCPAKAKSVEKYVKKGEITSKFKAQMMLQMLAAGKRKGLFCVADVDFEQNKKVKIIELVYDEDFINAIIAGAVAFWKENIFPRLYQAALFTC</sequence>
<name>A0ACC2NG14_9HYME</name>
<gene>
    <name evidence="1" type="ORF">QAD02_001362</name>
</gene>